<dbReference type="EMBL" id="CANTFL010000320">
    <property type="protein sequence ID" value="CAI5720673.1"/>
    <property type="molecule type" value="Genomic_DNA"/>
</dbReference>
<evidence type="ECO:0008006" key="5">
    <source>
        <dbReference type="Google" id="ProtNLM"/>
    </source>
</evidence>
<dbReference type="PROSITE" id="PS51143">
    <property type="entry name" value="MT_A70"/>
    <property type="match status" value="1"/>
</dbReference>
<organism evidence="3 4">
    <name type="scientific">Hyaloperonospora brassicae</name>
    <name type="common">Brassica downy mildew</name>
    <name type="synonym">Peronospora brassicae</name>
    <dbReference type="NCBI Taxonomy" id="162125"/>
    <lineage>
        <taxon>Eukaryota</taxon>
        <taxon>Sar</taxon>
        <taxon>Stramenopiles</taxon>
        <taxon>Oomycota</taxon>
        <taxon>Peronosporomycetes</taxon>
        <taxon>Peronosporales</taxon>
        <taxon>Peronosporaceae</taxon>
        <taxon>Hyaloperonospora</taxon>
    </lineage>
</organism>
<sequence>MEPTVSCVNQMALVNSYYQGLLRLRADSVQLPRGAYTPPPRAPTSLSTSASARRQRQRATARRRRAERLDTLRAEGKFVPLPAVVREALERAVAHFGRKRFDLRAFVPSFVANCVAVSGAPPADDVVHSLPELFLRTVLDDGQLHCNRTDRLHVATVDGVQVLVPAGSSFAQRDVRELGCIELLERYKLVVLDPPWHNKSVARGKRYHTFDHTELVRVDVPRLADSVECILAIWVTNRPRYMTYLREQALPSWGFTFHACWYWLKLGTNGELVVPLDSTHRLPVETLVVAYRGQDVEHEQLLRKRLGTQTRIVLSIPLRHSWKPPPESFFDNDMVAESDKKVELFARELRSNWTSVGNEVLKFQAASLYQPVPPL</sequence>
<keyword evidence="4" id="KW-1185">Reference proteome</keyword>
<dbReference type="PANTHER" id="PTHR12829:SF4">
    <property type="entry name" value="N(6)-ADENINE-SPECIFIC METHYLTRANSFERASE METTL4"/>
    <property type="match status" value="1"/>
</dbReference>
<dbReference type="GO" id="GO:0005634">
    <property type="term" value="C:nucleus"/>
    <property type="evidence" value="ECO:0007669"/>
    <property type="project" value="TreeGrafter"/>
</dbReference>
<dbReference type="AlphaFoldDB" id="A0AAV0TGD5"/>
<comment type="similarity">
    <text evidence="1">Belongs to the MT-A70-like family.</text>
</comment>
<evidence type="ECO:0000256" key="2">
    <source>
        <dbReference type="SAM" id="MobiDB-lite"/>
    </source>
</evidence>
<evidence type="ECO:0000313" key="3">
    <source>
        <dbReference type="EMBL" id="CAI5720673.1"/>
    </source>
</evidence>
<reference evidence="3" key="1">
    <citation type="submission" date="2022-12" db="EMBL/GenBank/DDBJ databases">
        <authorList>
            <person name="Webb A."/>
        </authorList>
    </citation>
    <scope>NUCLEOTIDE SEQUENCE</scope>
    <source>
        <strain evidence="3">Hp1</strain>
    </source>
</reference>
<feature type="region of interest" description="Disordered" evidence="2">
    <location>
        <begin position="32"/>
        <end position="61"/>
    </location>
</feature>
<protein>
    <recommendedName>
        <fullName evidence="5">Methyltransferase-like protein 4</fullName>
    </recommendedName>
</protein>
<accession>A0AAV0TGD5</accession>
<dbReference type="Proteomes" id="UP001162031">
    <property type="component" value="Unassembled WGS sequence"/>
</dbReference>
<name>A0AAV0TGD5_HYABA</name>
<dbReference type="InterPro" id="IPR007757">
    <property type="entry name" value="MT-A70-like"/>
</dbReference>
<dbReference type="PANTHER" id="PTHR12829">
    <property type="entry name" value="N6-ADENOSINE-METHYLTRANSFERASE"/>
    <property type="match status" value="1"/>
</dbReference>
<feature type="compositionally biased region" description="Low complexity" evidence="2">
    <location>
        <begin position="43"/>
        <end position="52"/>
    </location>
</feature>
<proteinExistence type="inferred from homology"/>
<comment type="caution">
    <text evidence="3">The sequence shown here is derived from an EMBL/GenBank/DDBJ whole genome shotgun (WGS) entry which is preliminary data.</text>
</comment>
<gene>
    <name evidence="3" type="ORF">HBR001_LOCUS2441</name>
</gene>
<dbReference type="Pfam" id="PF05063">
    <property type="entry name" value="MT-A70"/>
    <property type="match status" value="1"/>
</dbReference>
<dbReference type="GO" id="GO:0008168">
    <property type="term" value="F:methyltransferase activity"/>
    <property type="evidence" value="ECO:0007669"/>
    <property type="project" value="TreeGrafter"/>
</dbReference>
<evidence type="ECO:0000313" key="4">
    <source>
        <dbReference type="Proteomes" id="UP001162031"/>
    </source>
</evidence>
<evidence type="ECO:0000256" key="1">
    <source>
        <dbReference type="PROSITE-ProRule" id="PRU00489"/>
    </source>
</evidence>